<proteinExistence type="predicted"/>
<gene>
    <name evidence="1" type="ORF">CBOVIS_LOCUS3873</name>
</gene>
<accession>A0A8S1ELI9</accession>
<sequence length="163" mass="18467">MNNVTNKSSTLNQATLMKSVSKNNLRTEHCECVAFERKKRNVEELFGLKSYKSDQVVQDSLPAAIPEKLEACSWKSFGKNSKIELSKSVIQNYITSSLHAATAKNCWTICSMKKTSVKEPCNAIAFNPEHSKKPHDDCFLLSNYQKMEVTDNTENLFEVYQSC</sequence>
<evidence type="ECO:0000313" key="1">
    <source>
        <dbReference type="EMBL" id="CAB3401072.1"/>
    </source>
</evidence>
<dbReference type="EMBL" id="CADEPM010000002">
    <property type="protein sequence ID" value="CAB3401072.1"/>
    <property type="molecule type" value="Genomic_DNA"/>
</dbReference>
<dbReference type="Proteomes" id="UP000494206">
    <property type="component" value="Unassembled WGS sequence"/>
</dbReference>
<comment type="caution">
    <text evidence="1">The sequence shown here is derived from an EMBL/GenBank/DDBJ whole genome shotgun (WGS) entry which is preliminary data.</text>
</comment>
<dbReference type="AlphaFoldDB" id="A0A8S1ELI9"/>
<protein>
    <submittedName>
        <fullName evidence="1">Uncharacterized protein</fullName>
    </submittedName>
</protein>
<reference evidence="1 2" key="1">
    <citation type="submission" date="2020-04" db="EMBL/GenBank/DDBJ databases">
        <authorList>
            <person name="Laetsch R D."/>
            <person name="Stevens L."/>
            <person name="Kumar S."/>
            <person name="Blaxter L. M."/>
        </authorList>
    </citation>
    <scope>NUCLEOTIDE SEQUENCE [LARGE SCALE GENOMIC DNA]</scope>
</reference>
<keyword evidence="2" id="KW-1185">Reference proteome</keyword>
<evidence type="ECO:0000313" key="2">
    <source>
        <dbReference type="Proteomes" id="UP000494206"/>
    </source>
</evidence>
<organism evidence="1 2">
    <name type="scientific">Caenorhabditis bovis</name>
    <dbReference type="NCBI Taxonomy" id="2654633"/>
    <lineage>
        <taxon>Eukaryota</taxon>
        <taxon>Metazoa</taxon>
        <taxon>Ecdysozoa</taxon>
        <taxon>Nematoda</taxon>
        <taxon>Chromadorea</taxon>
        <taxon>Rhabditida</taxon>
        <taxon>Rhabditina</taxon>
        <taxon>Rhabditomorpha</taxon>
        <taxon>Rhabditoidea</taxon>
        <taxon>Rhabditidae</taxon>
        <taxon>Peloderinae</taxon>
        <taxon>Caenorhabditis</taxon>
    </lineage>
</organism>
<name>A0A8S1ELI9_9PELO</name>